<dbReference type="GO" id="GO:0016788">
    <property type="term" value="F:hydrolase activity, acting on ester bonds"/>
    <property type="evidence" value="ECO:0007669"/>
    <property type="project" value="InterPro"/>
</dbReference>
<dbReference type="AlphaFoldDB" id="A0AAD8IPB4"/>
<reference evidence="3" key="2">
    <citation type="submission" date="2023-05" db="EMBL/GenBank/DDBJ databases">
        <authorList>
            <person name="Schelkunov M.I."/>
        </authorList>
    </citation>
    <scope>NUCLEOTIDE SEQUENCE</scope>
    <source>
        <strain evidence="3">Hsosn_3</strain>
        <tissue evidence="3">Leaf</tissue>
    </source>
</reference>
<sequence>MQLEVINLGAVQVVIPGNFPIGNFPGLLTLFVSNNISAYDEYQCLKEMNKVAEFHKEYLQQAIITLQEENPATTIVYADYYYNAFKWLLHNAPHLGFDATSTLKACCGIGGSYSYSWTEKCGSPDVPSCLNPDQYISWDGIHLTQKAYKFLAQRLVAEILPKLKCINLQDH</sequence>
<organism evidence="3 4">
    <name type="scientific">Heracleum sosnowskyi</name>
    <dbReference type="NCBI Taxonomy" id="360622"/>
    <lineage>
        <taxon>Eukaryota</taxon>
        <taxon>Viridiplantae</taxon>
        <taxon>Streptophyta</taxon>
        <taxon>Embryophyta</taxon>
        <taxon>Tracheophyta</taxon>
        <taxon>Spermatophyta</taxon>
        <taxon>Magnoliopsida</taxon>
        <taxon>eudicotyledons</taxon>
        <taxon>Gunneridae</taxon>
        <taxon>Pentapetalae</taxon>
        <taxon>asterids</taxon>
        <taxon>campanulids</taxon>
        <taxon>Apiales</taxon>
        <taxon>Apiaceae</taxon>
        <taxon>Apioideae</taxon>
        <taxon>apioid superclade</taxon>
        <taxon>Tordylieae</taxon>
        <taxon>Tordyliinae</taxon>
        <taxon>Heracleum</taxon>
    </lineage>
</organism>
<comment type="similarity">
    <text evidence="1">Belongs to the 'GDSL' lipolytic enzyme family.</text>
</comment>
<dbReference type="Proteomes" id="UP001237642">
    <property type="component" value="Unassembled WGS sequence"/>
</dbReference>
<evidence type="ECO:0000313" key="4">
    <source>
        <dbReference type="Proteomes" id="UP001237642"/>
    </source>
</evidence>
<dbReference type="InterPro" id="IPR001087">
    <property type="entry name" value="GDSL"/>
</dbReference>
<dbReference type="PANTHER" id="PTHR22835">
    <property type="entry name" value="ZINC FINGER FYVE DOMAIN CONTAINING PROTEIN"/>
    <property type="match status" value="1"/>
</dbReference>
<name>A0AAD8IPB4_9APIA</name>
<keyword evidence="2" id="KW-0325">Glycoprotein</keyword>
<reference evidence="3" key="1">
    <citation type="submission" date="2023-02" db="EMBL/GenBank/DDBJ databases">
        <title>Genome of toxic invasive species Heracleum sosnowskyi carries increased number of genes despite the absence of recent whole-genome duplications.</title>
        <authorList>
            <person name="Schelkunov M."/>
            <person name="Shtratnikova V."/>
            <person name="Makarenko M."/>
            <person name="Klepikova A."/>
            <person name="Omelchenko D."/>
            <person name="Novikova G."/>
            <person name="Obukhova E."/>
            <person name="Bogdanov V."/>
            <person name="Penin A."/>
            <person name="Logacheva M."/>
        </authorList>
    </citation>
    <scope>NUCLEOTIDE SEQUENCE</scope>
    <source>
        <strain evidence="3">Hsosn_3</strain>
        <tissue evidence="3">Leaf</tissue>
    </source>
</reference>
<dbReference type="SUPFAM" id="SSF52266">
    <property type="entry name" value="SGNH hydrolase"/>
    <property type="match status" value="1"/>
</dbReference>
<accession>A0AAD8IPB4</accession>
<protein>
    <submittedName>
        <fullName evidence="3">Acetylajmalan esterase-like</fullName>
    </submittedName>
</protein>
<evidence type="ECO:0000256" key="1">
    <source>
        <dbReference type="ARBA" id="ARBA00008668"/>
    </source>
</evidence>
<dbReference type="EMBL" id="JAUIZM010000004">
    <property type="protein sequence ID" value="KAK1388017.1"/>
    <property type="molecule type" value="Genomic_DNA"/>
</dbReference>
<evidence type="ECO:0000256" key="2">
    <source>
        <dbReference type="ARBA" id="ARBA00023180"/>
    </source>
</evidence>
<gene>
    <name evidence="3" type="ORF">POM88_016195</name>
</gene>
<keyword evidence="4" id="KW-1185">Reference proteome</keyword>
<dbReference type="PANTHER" id="PTHR22835:SF517">
    <property type="entry name" value="GDSL-LIKE LIPASE_ACYLHYDROLASE FAMILY PROTEIN, EXPRESSED"/>
    <property type="match status" value="1"/>
</dbReference>
<dbReference type="Pfam" id="PF00657">
    <property type="entry name" value="Lipase_GDSL"/>
    <property type="match status" value="1"/>
</dbReference>
<evidence type="ECO:0000313" key="3">
    <source>
        <dbReference type="EMBL" id="KAK1388017.1"/>
    </source>
</evidence>
<dbReference type="Gene3D" id="3.40.50.1110">
    <property type="entry name" value="SGNH hydrolase"/>
    <property type="match status" value="1"/>
</dbReference>
<proteinExistence type="inferred from homology"/>
<dbReference type="InterPro" id="IPR036514">
    <property type="entry name" value="SGNH_hydro_sf"/>
</dbReference>
<comment type="caution">
    <text evidence="3">The sequence shown here is derived from an EMBL/GenBank/DDBJ whole genome shotgun (WGS) entry which is preliminary data.</text>
</comment>